<dbReference type="Proteomes" id="UP000617634">
    <property type="component" value="Unassembled WGS sequence"/>
</dbReference>
<gene>
    <name evidence="2" type="ORF">I5E68_02005</name>
</gene>
<dbReference type="RefSeq" id="WP_197160269.1">
    <property type="nucleotide sequence ID" value="NZ_JADZGI010000001.1"/>
</dbReference>
<protein>
    <submittedName>
        <fullName evidence="2">Transposase</fullName>
    </submittedName>
</protein>
<evidence type="ECO:0000313" key="2">
    <source>
        <dbReference type="EMBL" id="MBH0111723.1"/>
    </source>
</evidence>
<keyword evidence="3" id="KW-1185">Reference proteome</keyword>
<sequence>MAELITLGESGVATPEQCRSGMSGPGFDPEESGSLENAARWLARLGNNRDFLGDILVDALAGTGAGTSDALAGLGGNAVMICPPGEGNFFIVAQIWPGIEDHAYRVSGPAPFDYDRAHDHTFDFLQLGYFGPGLEMEAWTYEAAQVEGHVGERVAITPAENLVLEPGMMVRYRAGRDIHRVQPPRSLAVTLALAHNHAVHGWLEHYQFEIADGSSAIIAARHGGGPSEAFLRIAVGLGGEEALDLAERFARHHPSDRMRLAAWRALVAQAPDDAARDALWAQAERGGSRLVARHAQAMRRSGR</sequence>
<name>A0A931H9Z3_9SPHN</name>
<reference evidence="2" key="1">
    <citation type="submission" date="2020-11" db="EMBL/GenBank/DDBJ databases">
        <title>Novosphingobium aureum sp. nov., a marine bacterium isolated from sediment of a salt flat.</title>
        <authorList>
            <person name="Yoo Y."/>
            <person name="Kim J.-J."/>
        </authorList>
    </citation>
    <scope>NUCLEOTIDE SEQUENCE</scope>
    <source>
        <strain evidence="2">YJ-S2-02</strain>
    </source>
</reference>
<evidence type="ECO:0000256" key="1">
    <source>
        <dbReference type="SAM" id="MobiDB-lite"/>
    </source>
</evidence>
<organism evidence="2 3">
    <name type="scientific">Novosphingobium aureum</name>
    <dbReference type="NCBI Taxonomy" id="2792964"/>
    <lineage>
        <taxon>Bacteria</taxon>
        <taxon>Pseudomonadati</taxon>
        <taxon>Pseudomonadota</taxon>
        <taxon>Alphaproteobacteria</taxon>
        <taxon>Sphingomonadales</taxon>
        <taxon>Sphingomonadaceae</taxon>
        <taxon>Novosphingobium</taxon>
    </lineage>
</organism>
<feature type="region of interest" description="Disordered" evidence="1">
    <location>
        <begin position="1"/>
        <end position="33"/>
    </location>
</feature>
<evidence type="ECO:0000313" key="3">
    <source>
        <dbReference type="Proteomes" id="UP000617634"/>
    </source>
</evidence>
<comment type="caution">
    <text evidence="2">The sequence shown here is derived from an EMBL/GenBank/DDBJ whole genome shotgun (WGS) entry which is preliminary data.</text>
</comment>
<dbReference type="AlphaFoldDB" id="A0A931H9Z3"/>
<proteinExistence type="predicted"/>
<accession>A0A931H9Z3</accession>
<dbReference type="EMBL" id="JADZGI010000001">
    <property type="protein sequence ID" value="MBH0111723.1"/>
    <property type="molecule type" value="Genomic_DNA"/>
</dbReference>